<dbReference type="SUPFAM" id="SSF50800">
    <property type="entry name" value="PK beta-barrel domain-like"/>
    <property type="match status" value="2"/>
</dbReference>
<dbReference type="PANTHER" id="PTHR14237">
    <property type="entry name" value="MOLYBDOPTERIN COFACTOR SULFURASE MOSC"/>
    <property type="match status" value="1"/>
</dbReference>
<evidence type="ECO:0000313" key="2">
    <source>
        <dbReference type="EMBL" id="KAG2202900.1"/>
    </source>
</evidence>
<organism evidence="2 3">
    <name type="scientific">Mucor saturninus</name>
    <dbReference type="NCBI Taxonomy" id="64648"/>
    <lineage>
        <taxon>Eukaryota</taxon>
        <taxon>Fungi</taxon>
        <taxon>Fungi incertae sedis</taxon>
        <taxon>Mucoromycota</taxon>
        <taxon>Mucoromycotina</taxon>
        <taxon>Mucoromycetes</taxon>
        <taxon>Mucorales</taxon>
        <taxon>Mucorineae</taxon>
        <taxon>Mucoraceae</taxon>
        <taxon>Mucor</taxon>
    </lineage>
</organism>
<dbReference type="AlphaFoldDB" id="A0A8H7R2V9"/>
<proteinExistence type="predicted"/>
<dbReference type="GO" id="GO:0030151">
    <property type="term" value="F:molybdenum ion binding"/>
    <property type="evidence" value="ECO:0007669"/>
    <property type="project" value="InterPro"/>
</dbReference>
<protein>
    <recommendedName>
        <fullName evidence="1">MOSC domain-containing protein</fullName>
    </recommendedName>
</protein>
<name>A0A8H7R2V9_9FUNG</name>
<dbReference type="GO" id="GO:0003824">
    <property type="term" value="F:catalytic activity"/>
    <property type="evidence" value="ECO:0007669"/>
    <property type="project" value="InterPro"/>
</dbReference>
<dbReference type="SUPFAM" id="SSF141673">
    <property type="entry name" value="MOSC N-terminal domain-like"/>
    <property type="match status" value="2"/>
</dbReference>
<dbReference type="Pfam" id="PF03473">
    <property type="entry name" value="MOSC"/>
    <property type="match status" value="1"/>
</dbReference>
<dbReference type="InterPro" id="IPR011037">
    <property type="entry name" value="Pyrv_Knase-like_insert_dom_sf"/>
</dbReference>
<comment type="caution">
    <text evidence="2">The sequence shown here is derived from an EMBL/GenBank/DDBJ whole genome shotgun (WGS) entry which is preliminary data.</text>
</comment>
<reference evidence="2" key="1">
    <citation type="submission" date="2020-12" db="EMBL/GenBank/DDBJ databases">
        <title>Metabolic potential, ecology and presence of endohyphal bacteria is reflected in genomic diversity of Mucoromycotina.</title>
        <authorList>
            <person name="Muszewska A."/>
            <person name="Okrasinska A."/>
            <person name="Steczkiewicz K."/>
            <person name="Drgas O."/>
            <person name="Orlowska M."/>
            <person name="Perlinska-Lenart U."/>
            <person name="Aleksandrzak-Piekarczyk T."/>
            <person name="Szatraj K."/>
            <person name="Zielenkiewicz U."/>
            <person name="Pilsyk S."/>
            <person name="Malc E."/>
            <person name="Mieczkowski P."/>
            <person name="Kruszewska J.S."/>
            <person name="Biernat P."/>
            <person name="Pawlowska J."/>
        </authorList>
    </citation>
    <scope>NUCLEOTIDE SEQUENCE</scope>
    <source>
        <strain evidence="2">WA0000017839</strain>
    </source>
</reference>
<feature type="domain" description="MOSC" evidence="1">
    <location>
        <begin position="421"/>
        <end position="587"/>
    </location>
</feature>
<keyword evidence="3" id="KW-1185">Reference proteome</keyword>
<dbReference type="InterPro" id="IPR005302">
    <property type="entry name" value="MoCF_Sase_C"/>
</dbReference>
<dbReference type="PROSITE" id="PS51340">
    <property type="entry name" value="MOSC"/>
    <property type="match status" value="2"/>
</dbReference>
<evidence type="ECO:0000259" key="1">
    <source>
        <dbReference type="PROSITE" id="PS51340"/>
    </source>
</evidence>
<accession>A0A8H7R2V9</accession>
<dbReference type="PANTHER" id="PTHR14237:SF19">
    <property type="entry name" value="MITOCHONDRIAL AMIDOXIME REDUCING COMPONENT 1"/>
    <property type="match status" value="1"/>
</dbReference>
<gene>
    <name evidence="2" type="ORF">INT47_008932</name>
</gene>
<dbReference type="OrthoDB" id="17255at2759"/>
<dbReference type="Proteomes" id="UP000603453">
    <property type="component" value="Unassembled WGS sequence"/>
</dbReference>
<dbReference type="Pfam" id="PF03476">
    <property type="entry name" value="MOSC_N"/>
    <property type="match status" value="2"/>
</dbReference>
<sequence>MPSISTPTVESIQIYPIKSCHNVQVQECQIDNLGIQHDRRFMIVNADTNRFVTQRKFASLALVRPEYNEVDNTLTLSAKGQDPVTLPLTQDLTKLTKRDVILWRKTLTVYDVGDKAAEWLTQFLTNHRQHDCQNNHNVDDPIKETDPVSPVRLVTLDDPKNGVYSRQAHEQLKGIHTAFSDWSPISFGFTSSLQELNKGLVETGISKGNHIPLDRFRNNITISGTIPWEEDQWLVAKIGEVTLYIMQPIARCTVPGINQDTGVKDDWDGKGPTDYLKIKRRFAEQPGEGQFCCDVVPLTSGRIRVGDKIEVQECKVDNLGIKYDRQFMIIYADNNRFITQRKYTSLVFLHPTWDESNNTFTLSAKGQEPLYLPLTQDLEKLSKREVDLWKSDLTVYDMGDEAGNWITQFLTNNRHLDHFNEPVRPVRLVTLDDPKNGVYSRQTHPQLQGIHSPFTDYSPISIGFTTSLQEVNKGLLETGISQGVQIPMNRFRNNIIISGTVPWEEDQWLVARVGEVVLYIIQPTARCPVPGIDQDTGVKDDWKGKGMNDYLKVSRCFAEEPNEGQFCCDAAPLTSGTIHIGDKIEILETIPPEYKQHPLIFQHFK</sequence>
<dbReference type="InterPro" id="IPR005303">
    <property type="entry name" value="MOCOS_middle"/>
</dbReference>
<dbReference type="EMBL" id="JAEPRD010000056">
    <property type="protein sequence ID" value="KAG2202900.1"/>
    <property type="molecule type" value="Genomic_DNA"/>
</dbReference>
<evidence type="ECO:0000313" key="3">
    <source>
        <dbReference type="Proteomes" id="UP000603453"/>
    </source>
</evidence>
<dbReference type="GO" id="GO:0030170">
    <property type="term" value="F:pyridoxal phosphate binding"/>
    <property type="evidence" value="ECO:0007669"/>
    <property type="project" value="InterPro"/>
</dbReference>
<feature type="domain" description="MOSC" evidence="1">
    <location>
        <begin position="162"/>
        <end position="312"/>
    </location>
</feature>